<dbReference type="Proteomes" id="UP001457282">
    <property type="component" value="Unassembled WGS sequence"/>
</dbReference>
<dbReference type="AlphaFoldDB" id="A0AAW1X1L7"/>
<dbReference type="PANTHER" id="PTHR15678">
    <property type="entry name" value="ANTIGEN MLAA-22-RELATED"/>
    <property type="match status" value="1"/>
</dbReference>
<organism evidence="2 3">
    <name type="scientific">Rubus argutus</name>
    <name type="common">Southern blackberry</name>
    <dbReference type="NCBI Taxonomy" id="59490"/>
    <lineage>
        <taxon>Eukaryota</taxon>
        <taxon>Viridiplantae</taxon>
        <taxon>Streptophyta</taxon>
        <taxon>Embryophyta</taxon>
        <taxon>Tracheophyta</taxon>
        <taxon>Spermatophyta</taxon>
        <taxon>Magnoliopsida</taxon>
        <taxon>eudicotyledons</taxon>
        <taxon>Gunneridae</taxon>
        <taxon>Pentapetalae</taxon>
        <taxon>rosids</taxon>
        <taxon>fabids</taxon>
        <taxon>Rosales</taxon>
        <taxon>Rosaceae</taxon>
        <taxon>Rosoideae</taxon>
        <taxon>Rosoideae incertae sedis</taxon>
        <taxon>Rubus</taxon>
    </lineage>
</organism>
<keyword evidence="3" id="KW-1185">Reference proteome</keyword>
<evidence type="ECO:0000313" key="2">
    <source>
        <dbReference type="EMBL" id="KAK9930186.1"/>
    </source>
</evidence>
<proteinExistence type="predicted"/>
<evidence type="ECO:0000313" key="3">
    <source>
        <dbReference type="Proteomes" id="UP001457282"/>
    </source>
</evidence>
<gene>
    <name evidence="2" type="ORF">M0R45_027235</name>
</gene>
<feature type="domain" description="FMP27/BLTP2/Hobbit GFWDK motif-containing RBG unit" evidence="1">
    <location>
        <begin position="133"/>
        <end position="252"/>
    </location>
</feature>
<accession>A0AAW1X1L7</accession>
<reference evidence="2 3" key="1">
    <citation type="journal article" date="2023" name="G3 (Bethesda)">
        <title>A chromosome-length genome assembly and annotation of blackberry (Rubus argutus, cv. 'Hillquist').</title>
        <authorList>
            <person name="Bruna T."/>
            <person name="Aryal R."/>
            <person name="Dudchenko O."/>
            <person name="Sargent D.J."/>
            <person name="Mead D."/>
            <person name="Buti M."/>
            <person name="Cavallini A."/>
            <person name="Hytonen T."/>
            <person name="Andres J."/>
            <person name="Pham M."/>
            <person name="Weisz D."/>
            <person name="Mascagni F."/>
            <person name="Usai G."/>
            <person name="Natali L."/>
            <person name="Bassil N."/>
            <person name="Fernandez G.E."/>
            <person name="Lomsadze A."/>
            <person name="Armour M."/>
            <person name="Olukolu B."/>
            <person name="Poorten T."/>
            <person name="Britton C."/>
            <person name="Davik J."/>
            <person name="Ashrafi H."/>
            <person name="Aiden E.L."/>
            <person name="Borodovsky M."/>
            <person name="Worthington M."/>
        </authorList>
    </citation>
    <scope>NUCLEOTIDE SEQUENCE [LARGE SCALE GENOMIC DNA]</scope>
    <source>
        <strain evidence="2">PI 553951</strain>
    </source>
</reference>
<name>A0AAW1X1L7_RUBAR</name>
<comment type="caution">
    <text evidence="2">The sequence shown here is derived from an EMBL/GenBank/DDBJ whole genome shotgun (WGS) entry which is preliminary data.</text>
</comment>
<dbReference type="PANTHER" id="PTHR15678:SF6">
    <property type="entry name" value="BRIDGE-LIKE LIPID TRANSFER PROTEIN FAMILY MEMBER 2"/>
    <property type="match status" value="1"/>
</dbReference>
<sequence>MILLKKESLSLMELRFLSKILQQVSKIQEEIYKQSFRSYYKACQNLAPSEGSGACREGLQSGFKPSTSRTSLLSISATDLDVSLTLIDGGDDGMIEVIKMLDPICRENNIPFSKLYGGNILLHAGSLVVQLRDYTFPLLSGTSGKCEGRLVLAQQATSFQPQVYKDVYIGKWRKVHLLRSAGGTTPPMKTFTDLSLRFQKAEVSFGVGYEPPLADVSYAFTVALRRANLCIRDPNPQPLPPKKEKAYHGGMI</sequence>
<dbReference type="InterPro" id="IPR019441">
    <property type="entry name" value="FMP27/BLTP2/Hobbit_GFWDK_RBG"/>
</dbReference>
<protein>
    <recommendedName>
        <fullName evidence="1">FMP27/BLTP2/Hobbit GFWDK motif-containing RBG unit domain-containing protein</fullName>
    </recommendedName>
</protein>
<evidence type="ECO:0000259" key="1">
    <source>
        <dbReference type="SMART" id="SM01214"/>
    </source>
</evidence>
<dbReference type="InterPro" id="IPR045167">
    <property type="entry name" value="Hobbit"/>
</dbReference>
<dbReference type="Pfam" id="PF10344">
    <property type="entry name" value="Hobbit"/>
    <property type="match status" value="1"/>
</dbReference>
<dbReference type="SMART" id="SM01214">
    <property type="entry name" value="Fmp27_GFWDK"/>
    <property type="match status" value="1"/>
</dbReference>
<dbReference type="EMBL" id="JBEDUW010000005">
    <property type="protein sequence ID" value="KAK9930186.1"/>
    <property type="molecule type" value="Genomic_DNA"/>
</dbReference>